<dbReference type="RefSeq" id="WP_128682418.1">
    <property type="nucleotide sequence ID" value="NZ_CALTVS010000069.1"/>
</dbReference>
<dbReference type="InterPro" id="IPR014056">
    <property type="entry name" value="TypeIITA-like_toxin_pred"/>
</dbReference>
<organism evidence="1">
    <name type="scientific">Faucicola osloensis</name>
    <name type="common">Moraxella osloensis</name>
    <dbReference type="NCBI Taxonomy" id="34062"/>
    <lineage>
        <taxon>Bacteria</taxon>
        <taxon>Pseudomonadati</taxon>
        <taxon>Pseudomonadota</taxon>
        <taxon>Gammaproteobacteria</taxon>
        <taxon>Moraxellales</taxon>
        <taxon>Moraxellaceae</taxon>
        <taxon>Faucicola</taxon>
    </lineage>
</organism>
<name>A0A6P1KHI4_FAUOS</name>
<dbReference type="Pfam" id="PF05973">
    <property type="entry name" value="Gp49"/>
    <property type="match status" value="1"/>
</dbReference>
<protein>
    <submittedName>
        <fullName evidence="1">Type II toxin-antitoxin system RelE/ParE family toxin</fullName>
    </submittedName>
</protein>
<dbReference type="PIRSF" id="PIRSF028744">
    <property type="entry name" value="Addict_mod_HI1419"/>
    <property type="match status" value="1"/>
</dbReference>
<dbReference type="PANTHER" id="PTHR41791:SF1">
    <property type="entry name" value="SSL7039 PROTEIN"/>
    <property type="match status" value="1"/>
</dbReference>
<gene>
    <name evidence="1" type="ORF">GSF12_09845</name>
</gene>
<dbReference type="NCBIfam" id="TIGR02683">
    <property type="entry name" value="upstrm_HI1419"/>
    <property type="match status" value="1"/>
</dbReference>
<dbReference type="EMBL" id="CP047226">
    <property type="protein sequence ID" value="QHG10152.1"/>
    <property type="molecule type" value="Genomic_DNA"/>
</dbReference>
<evidence type="ECO:0000313" key="1">
    <source>
        <dbReference type="EMBL" id="QHG10152.1"/>
    </source>
</evidence>
<dbReference type="AlphaFoldDB" id="A0A6P1KHI4"/>
<dbReference type="InterPro" id="IPR009241">
    <property type="entry name" value="HigB-like"/>
</dbReference>
<proteinExistence type="predicted"/>
<accession>A0A6P1KHI4</accession>
<reference evidence="1" key="1">
    <citation type="journal article" date="2020" name="Microbiol. Resour. Announc.">
        <title>Complete Genome Sequence of Moraxella osloensis Strain YV1, Isolated from an Australian Wastewater Treatment Plant.</title>
        <authorList>
            <person name="Batinovic S."/>
            <person name="Rice D.T.F."/>
            <person name="Seviour R.J."/>
            <person name="Petrovski S."/>
        </authorList>
    </citation>
    <scope>NUCLEOTIDE SEQUENCE</scope>
    <source>
        <strain evidence="1">YV1</strain>
    </source>
</reference>
<sequence>MTTYTINQTNIFSDWLNDLKDPIGKAGIAIRIKRAESGNFGDCKLLPSTGGIYEMRIFKGNGYRVYYAQQGETIYLLLMGGAKDSQQTDINKAVKLWQTIQQQDTQDNDSN</sequence>
<dbReference type="PANTHER" id="PTHR41791">
    <property type="entry name" value="SSL7039 PROTEIN"/>
    <property type="match status" value="1"/>
</dbReference>